<gene>
    <name evidence="1" type="ORF">IAG43_06315</name>
</gene>
<dbReference type="InterPro" id="IPR009297">
    <property type="entry name" value="DUF952"/>
</dbReference>
<dbReference type="Gene3D" id="3.20.170.20">
    <property type="entry name" value="Protein of unknown function DUF952"/>
    <property type="match status" value="1"/>
</dbReference>
<dbReference type="KEGG" id="sgj:IAG43_06315"/>
<dbReference type="AlphaFoldDB" id="A0A7H0HPX4"/>
<name>A0A7H0HPX4_9ACTN</name>
<accession>A0A7H0HPX4</accession>
<dbReference type="SUPFAM" id="SSF56399">
    <property type="entry name" value="ADP-ribosylation"/>
    <property type="match status" value="1"/>
</dbReference>
<protein>
    <submittedName>
        <fullName evidence="1">DUF952 domain-containing protein</fullName>
    </submittedName>
</protein>
<evidence type="ECO:0000313" key="1">
    <source>
        <dbReference type="EMBL" id="QNP62590.1"/>
    </source>
</evidence>
<keyword evidence="2" id="KW-1185">Reference proteome</keyword>
<evidence type="ECO:0000313" key="2">
    <source>
        <dbReference type="Proteomes" id="UP000516230"/>
    </source>
</evidence>
<sequence>MIFHVVPEDRWTAGAPAPYAPASLAEEGFVHCSADEPAALAVADARYREVPGTLLVLAVDPSRLSAEVRWEEVGGTAYPHVHGPVERGAVVAVSTVVRDGTGRATGLVPGP</sequence>
<proteinExistence type="predicted"/>
<dbReference type="EMBL" id="CP060825">
    <property type="protein sequence ID" value="QNP62590.1"/>
    <property type="molecule type" value="Genomic_DNA"/>
</dbReference>
<dbReference type="RefSeq" id="WP_187739774.1">
    <property type="nucleotide sequence ID" value="NZ_CP060825.1"/>
</dbReference>
<dbReference type="Proteomes" id="UP000516230">
    <property type="component" value="Chromosome"/>
</dbReference>
<dbReference type="Pfam" id="PF06108">
    <property type="entry name" value="DUF952"/>
    <property type="match status" value="1"/>
</dbReference>
<reference evidence="1 2" key="1">
    <citation type="submission" date="2020-08" db="EMBL/GenBank/DDBJ databases">
        <title>A novel species.</title>
        <authorList>
            <person name="Gao J."/>
        </authorList>
    </citation>
    <scope>NUCLEOTIDE SEQUENCE [LARGE SCALE GENOMIC DNA]</scope>
    <source>
        <strain evidence="1 2">CRPJ-33</strain>
    </source>
</reference>
<organism evidence="1 2">
    <name type="scientific">Streptomyces genisteinicus</name>
    <dbReference type="NCBI Taxonomy" id="2768068"/>
    <lineage>
        <taxon>Bacteria</taxon>
        <taxon>Bacillati</taxon>
        <taxon>Actinomycetota</taxon>
        <taxon>Actinomycetes</taxon>
        <taxon>Kitasatosporales</taxon>
        <taxon>Streptomycetaceae</taxon>
        <taxon>Streptomyces</taxon>
    </lineage>
</organism>